<dbReference type="HOGENOM" id="CLU_242103_0_0_9"/>
<dbReference type="NCBIfam" id="TIGR00254">
    <property type="entry name" value="GGDEF"/>
    <property type="match status" value="1"/>
</dbReference>
<evidence type="ECO:0000313" key="4">
    <source>
        <dbReference type="EMBL" id="ADL52498.1"/>
    </source>
</evidence>
<dbReference type="PROSITE" id="PS50887">
    <property type="entry name" value="GGDEF"/>
    <property type="match status" value="1"/>
</dbReference>
<dbReference type="RefSeq" id="WP_013291796.1">
    <property type="nucleotide sequence ID" value="NC_014393.1"/>
</dbReference>
<dbReference type="SUPFAM" id="SSF55073">
    <property type="entry name" value="Nucleotide cyclase"/>
    <property type="match status" value="1"/>
</dbReference>
<dbReference type="InterPro" id="IPR000719">
    <property type="entry name" value="Prot_kinase_dom"/>
</dbReference>
<comment type="subcellular location">
    <subcellularLocation>
        <location evidence="1">Membrane</location>
        <topology evidence="1">Single-pass membrane protein</topology>
    </subcellularLocation>
</comment>
<proteinExistence type="predicted"/>
<dbReference type="PANTHER" id="PTHR45138">
    <property type="entry name" value="REGULATORY COMPONENTS OF SENSORY TRANSDUCTION SYSTEM"/>
    <property type="match status" value="1"/>
</dbReference>
<organism evidence="4 5">
    <name type="scientific">Clostridium cellulovorans (strain ATCC 35296 / DSM 3052 / OCM 3 / 743B)</name>
    <dbReference type="NCBI Taxonomy" id="573061"/>
    <lineage>
        <taxon>Bacteria</taxon>
        <taxon>Bacillati</taxon>
        <taxon>Bacillota</taxon>
        <taxon>Clostridia</taxon>
        <taxon>Eubacteriales</taxon>
        <taxon>Clostridiaceae</taxon>
        <taxon>Clostridium</taxon>
    </lineage>
</organism>
<dbReference type="eggNOG" id="COG3899">
    <property type="taxonomic scope" value="Bacteria"/>
</dbReference>
<sequence length="1778" mass="207254">MELINDNYKLEEKLYENTDIEVFRIMDNNLCKKQAYLHILKENKSYKNDIEHLNHVGQYIFELNIDGTIEFENTVVIYNIDGKRLSNKMFGYITAVYDLDMDFEKEIQQLKTAEKCEMFLKICSVINTLHLKGFIYGSIHPRNIVKDDNNEFKLKDLATIELEKNNFWERSVKDDIYNAPELFRTKEYTASTDIFSLGMLFFTMFKKEINEKSFENYKDISLIITKMIQDNPKKRYKHVTQIIKDFNKALNTKVQAFNIEDLEKLTYNSEFIGRDYELKQIFSHFEEMKKKQSKFNVFTITGQVGIGKTKMCQELYNKFLLEDAETYFVQLSNKSDYDKALPRIMEDMISVAPKNLVYKYYDDIRNLLSEEYFELLKLPSKHEEYKLISRIANFICEFAKTKPMVVIIDNIQYLSRFILKVIEFLSVVNSNTENILCIFSYGELQDNECENLRFLVDRMKKTPEYHEIKLTPLNEMETINLVRKLLYLPENTIKFPQKMYKETLGNPLFIKEAIRNLVLNKTIYINEATGQWYNKYSDVNEIPIPPNVKQAIEVQIQSLNLEEEGLLENLCIFDSAVDINTLSKVENATKMHIYKHIENLIARGILVEKIGDLGYLFDFSNKMFKKIIYYRMELGIRERKHKLAATIIEEKVFNGENNCLEELIYHLEMANEKEKAIEYCIKTANKFQEIYLYDSAIDFMNKAIKLEKKTTRKKMELYSQIAYLYNLKGEIQTSLSNYEKARKIARTLKDKIREVDMILFIGDLYNANVDIEKLEEHVDMAKSILKGISYQEGNIKTLLLEAYIAIIKEEYQLSLELSIKGLNLCQEKNIALKARFYLNIGSYHYLTGDGQKAIECYKISYDYAKVDDNPKGQIFALNNIAVVHQDIFQDNIIALDNLMEIKKLSEKYNLQDIEILSYLNIGITYYNEYLYKEAEYYLKMAIEKAEFCNYTTYIYSGYLSLTELYTSTGDVENAYYYYQLIKQFLTKYPYQGNSTLDYYWAIAYNSFFTGNIQRAKKYFNLNYKSFFDKKNLRGINCRLYLSRIEIHEDHTEQNIEKYIEELRDMLSEVISDEFKLVKCYEARTFLDIYGKGQLIDDFSSEINLDSLLNSEKINIRIVSNYFKSLLVSDNKEKIKYLNNCVNLRFNGNAKNIEWKVYNDIGNCLKNDNDYINAINYYLEACDKIKDMILALPVSYRSDFINFNKLMKPFNNLIAILLEIEANIEPLSDIKEIKSEEDIEKLIKITNFREIVNNEKFFTLVQKNFDQENHNTIVDIEAIIKNLNSDPLVSLDIIIKYLVRTTLSSEGYILSEQLEGNNKVMASFNGSISYSFHNYILEKVRAEEKPILVTVNDVENLKIREGLLPNSAKAVMCIPIYSDKKANKTESDIERRNKQNEPLIIGYILLVSNKLINKFDSESLERALDIIPLVTFIIEKHQLAMIASIDKLTKAYTRKALESYMIQQLEHSKNNDEEFSLIIFDVDKFKDINDTFGHQTGDLVLSSICKVILSSIRKHDICGRYGGEEFIVLLPNTSTNEALEIAERLRIKVEEAKILGDRRDVTISLGISSYPIHGSDISKLVKRADQALYMAKETGRNKSFLWEAALSKHANVTNKLTGIITSDAQANFKRVSTMIEISELIKDDKLLRDKIYDILGKIIGMTNSEEGTLIVKKDLNSNEIYSRKRLESGFITTRNFNYSVINSVIDNGKALTMVDWENYTELNASSDIPNWNSIAVCPLIRQAQVIGVLYLTVPMKEKEFGFEELNYLSTLAQIVAGII</sequence>
<dbReference type="InterPro" id="IPR027417">
    <property type="entry name" value="P-loop_NTPase"/>
</dbReference>
<dbReference type="GO" id="GO:1902201">
    <property type="term" value="P:negative regulation of bacterial-type flagellum-dependent cell motility"/>
    <property type="evidence" value="ECO:0007669"/>
    <property type="project" value="TreeGrafter"/>
</dbReference>
<dbReference type="Gene3D" id="3.30.450.40">
    <property type="match status" value="1"/>
</dbReference>
<dbReference type="EMBL" id="CP002160">
    <property type="protein sequence ID" value="ADL52498.1"/>
    <property type="molecule type" value="Genomic_DNA"/>
</dbReference>
<dbReference type="InterPro" id="IPR019734">
    <property type="entry name" value="TPR_rpt"/>
</dbReference>
<dbReference type="InterPro" id="IPR011990">
    <property type="entry name" value="TPR-like_helical_dom_sf"/>
</dbReference>
<dbReference type="GO" id="GO:0005524">
    <property type="term" value="F:ATP binding"/>
    <property type="evidence" value="ECO:0007669"/>
    <property type="project" value="InterPro"/>
</dbReference>
<dbReference type="GO" id="GO:0004672">
    <property type="term" value="F:protein kinase activity"/>
    <property type="evidence" value="ECO:0007669"/>
    <property type="project" value="InterPro"/>
</dbReference>
<dbReference type="SUPFAM" id="SSF56112">
    <property type="entry name" value="Protein kinase-like (PK-like)"/>
    <property type="match status" value="1"/>
</dbReference>
<dbReference type="Gene3D" id="3.30.70.270">
    <property type="match status" value="1"/>
</dbReference>
<dbReference type="FunFam" id="3.30.70.270:FF:000001">
    <property type="entry name" value="Diguanylate cyclase domain protein"/>
    <property type="match status" value="1"/>
</dbReference>
<protein>
    <submittedName>
        <fullName evidence="4">Diguanylate cyclase with TPR repeats</fullName>
    </submittedName>
</protein>
<dbReference type="STRING" id="573061.Clocel_2801"/>
<dbReference type="Pfam" id="PF00069">
    <property type="entry name" value="Pkinase"/>
    <property type="match status" value="1"/>
</dbReference>
<dbReference type="eggNOG" id="COG3706">
    <property type="taxonomic scope" value="Bacteria"/>
</dbReference>
<dbReference type="KEGG" id="ccb:Clocel_2801"/>
<dbReference type="SMART" id="SM00028">
    <property type="entry name" value="TPR"/>
    <property type="match status" value="6"/>
</dbReference>
<dbReference type="SUPFAM" id="SSF55781">
    <property type="entry name" value="GAF domain-like"/>
    <property type="match status" value="1"/>
</dbReference>
<dbReference type="Gene3D" id="1.10.510.10">
    <property type="entry name" value="Transferase(Phosphotransferase) domain 1"/>
    <property type="match status" value="1"/>
</dbReference>
<feature type="domain" description="GGDEF" evidence="3">
    <location>
        <begin position="1472"/>
        <end position="1603"/>
    </location>
</feature>
<dbReference type="InterPro" id="IPR011009">
    <property type="entry name" value="Kinase-like_dom_sf"/>
</dbReference>
<dbReference type="InterPro" id="IPR043128">
    <property type="entry name" value="Rev_trsase/Diguanyl_cyclase"/>
</dbReference>
<dbReference type="SUPFAM" id="SSF48452">
    <property type="entry name" value="TPR-like"/>
    <property type="match status" value="2"/>
</dbReference>
<dbReference type="InterPro" id="IPR029016">
    <property type="entry name" value="GAF-like_dom_sf"/>
</dbReference>
<dbReference type="PROSITE" id="PS50011">
    <property type="entry name" value="PROTEIN_KINASE_DOM"/>
    <property type="match status" value="1"/>
</dbReference>
<evidence type="ECO:0000259" key="3">
    <source>
        <dbReference type="PROSITE" id="PS50887"/>
    </source>
</evidence>
<evidence type="ECO:0000259" key="2">
    <source>
        <dbReference type="PROSITE" id="PS50011"/>
    </source>
</evidence>
<dbReference type="GO" id="GO:0005886">
    <property type="term" value="C:plasma membrane"/>
    <property type="evidence" value="ECO:0007669"/>
    <property type="project" value="TreeGrafter"/>
</dbReference>
<feature type="domain" description="Protein kinase" evidence="2">
    <location>
        <begin position="8"/>
        <end position="272"/>
    </location>
</feature>
<dbReference type="Proteomes" id="UP000002730">
    <property type="component" value="Chromosome"/>
</dbReference>
<evidence type="ECO:0000256" key="1">
    <source>
        <dbReference type="ARBA" id="ARBA00004167"/>
    </source>
</evidence>
<dbReference type="Gene3D" id="3.40.50.300">
    <property type="entry name" value="P-loop containing nucleotide triphosphate hydrolases"/>
    <property type="match status" value="1"/>
</dbReference>
<dbReference type="SUPFAM" id="SSF52540">
    <property type="entry name" value="P-loop containing nucleoside triphosphate hydrolases"/>
    <property type="match status" value="1"/>
</dbReference>
<dbReference type="InterPro" id="IPR000160">
    <property type="entry name" value="GGDEF_dom"/>
</dbReference>
<dbReference type="InterPro" id="IPR029787">
    <property type="entry name" value="Nucleotide_cyclase"/>
</dbReference>
<dbReference type="InterPro" id="IPR050469">
    <property type="entry name" value="Diguanylate_Cyclase"/>
</dbReference>
<dbReference type="InterPro" id="IPR041664">
    <property type="entry name" value="AAA_16"/>
</dbReference>
<name>D9SS51_CLOC7</name>
<dbReference type="Pfam" id="PF13191">
    <property type="entry name" value="AAA_16"/>
    <property type="match status" value="1"/>
</dbReference>
<keyword evidence="5" id="KW-1185">Reference proteome</keyword>
<gene>
    <name evidence="4" type="ordered locus">Clocel_2801</name>
</gene>
<dbReference type="PANTHER" id="PTHR45138:SF9">
    <property type="entry name" value="DIGUANYLATE CYCLASE DGCM-RELATED"/>
    <property type="match status" value="1"/>
</dbReference>
<reference evidence="4 5" key="1">
    <citation type="submission" date="2010-08" db="EMBL/GenBank/DDBJ databases">
        <title>Complete sequence of Clostridium cellulovorans 743B.</title>
        <authorList>
            <consortium name="US DOE Joint Genome Institute"/>
            <person name="Lucas S."/>
            <person name="Copeland A."/>
            <person name="Lapidus A."/>
            <person name="Cheng J.-F."/>
            <person name="Bruce D."/>
            <person name="Goodwin L."/>
            <person name="Pitluck S."/>
            <person name="Chertkov O."/>
            <person name="Detter J.C."/>
            <person name="Han C."/>
            <person name="Tapia R."/>
            <person name="Land M."/>
            <person name="Hauser L."/>
            <person name="Chang Y.-J."/>
            <person name="Jeffries C."/>
            <person name="Kyrpides N."/>
            <person name="Ivanova N."/>
            <person name="Mikhailova N."/>
            <person name="Hemme C.L."/>
            <person name="Woyke T."/>
        </authorList>
    </citation>
    <scope>NUCLEOTIDE SEQUENCE [LARGE SCALE GENOMIC DNA]</scope>
    <source>
        <strain evidence="5">ATCC 35296 / DSM 3052 / OCM 3 / 743B</strain>
    </source>
</reference>
<dbReference type="SMART" id="SM00267">
    <property type="entry name" value="GGDEF"/>
    <property type="match status" value="1"/>
</dbReference>
<dbReference type="GO" id="GO:0052621">
    <property type="term" value="F:diguanylate cyclase activity"/>
    <property type="evidence" value="ECO:0007669"/>
    <property type="project" value="TreeGrafter"/>
</dbReference>
<dbReference type="CDD" id="cd01949">
    <property type="entry name" value="GGDEF"/>
    <property type="match status" value="1"/>
</dbReference>
<dbReference type="Gene3D" id="1.25.40.10">
    <property type="entry name" value="Tetratricopeptide repeat domain"/>
    <property type="match status" value="1"/>
</dbReference>
<accession>D9SS51</accession>
<dbReference type="Pfam" id="PF00990">
    <property type="entry name" value="GGDEF"/>
    <property type="match status" value="1"/>
</dbReference>
<dbReference type="GO" id="GO:0043709">
    <property type="term" value="P:cell adhesion involved in single-species biofilm formation"/>
    <property type="evidence" value="ECO:0007669"/>
    <property type="project" value="TreeGrafter"/>
</dbReference>
<evidence type="ECO:0000313" key="5">
    <source>
        <dbReference type="Proteomes" id="UP000002730"/>
    </source>
</evidence>